<keyword evidence="3" id="KW-1185">Reference proteome</keyword>
<dbReference type="InterPro" id="IPR012337">
    <property type="entry name" value="RNaseH-like_sf"/>
</dbReference>
<feature type="domain" description="YprB ribonuclease H-like" evidence="1">
    <location>
        <begin position="101"/>
        <end position="266"/>
    </location>
</feature>
<dbReference type="Gene3D" id="3.30.420.10">
    <property type="entry name" value="Ribonuclease H-like superfamily/Ribonuclease H"/>
    <property type="match status" value="1"/>
</dbReference>
<dbReference type="InterPro" id="IPR011990">
    <property type="entry name" value="TPR-like_helical_dom_sf"/>
</dbReference>
<dbReference type="SUPFAM" id="SSF53098">
    <property type="entry name" value="Ribonuclease H-like"/>
    <property type="match status" value="1"/>
</dbReference>
<dbReference type="PANTHER" id="PTHR38462:SF1">
    <property type="entry name" value="YPRB RIBONUCLEASE H-LIKE DOMAIN-CONTAINING PROTEIN"/>
    <property type="match status" value="1"/>
</dbReference>
<dbReference type="Pfam" id="PF13482">
    <property type="entry name" value="RNase_H_2"/>
    <property type="match status" value="1"/>
</dbReference>
<accession>A0ABV8X8H4</accession>
<evidence type="ECO:0000313" key="2">
    <source>
        <dbReference type="EMBL" id="MFC4411324.1"/>
    </source>
</evidence>
<dbReference type="Proteomes" id="UP001595817">
    <property type="component" value="Unassembled WGS sequence"/>
</dbReference>
<dbReference type="InterPro" id="IPR038720">
    <property type="entry name" value="YprB_RNase_H-like_dom"/>
</dbReference>
<dbReference type="PANTHER" id="PTHR38462">
    <property type="entry name" value="EXONUCLEASE-LIKE PROTEIN"/>
    <property type="match status" value="1"/>
</dbReference>
<proteinExistence type="predicted"/>
<dbReference type="EMBL" id="JBHSEC010000019">
    <property type="protein sequence ID" value="MFC4411324.1"/>
    <property type="molecule type" value="Genomic_DNA"/>
</dbReference>
<evidence type="ECO:0000259" key="1">
    <source>
        <dbReference type="Pfam" id="PF13482"/>
    </source>
</evidence>
<dbReference type="InterPro" id="IPR036397">
    <property type="entry name" value="RNaseH_sf"/>
</dbReference>
<dbReference type="Gene3D" id="1.25.40.10">
    <property type="entry name" value="Tetratricopeptide repeat domain"/>
    <property type="match status" value="1"/>
</dbReference>
<dbReference type="SUPFAM" id="SSF48452">
    <property type="entry name" value="TPR-like"/>
    <property type="match status" value="1"/>
</dbReference>
<comment type="caution">
    <text evidence="2">The sequence shown here is derived from an EMBL/GenBank/DDBJ whole genome shotgun (WGS) entry which is preliminary data.</text>
</comment>
<organism evidence="2 3">
    <name type="scientific">Chungangia koreensis</name>
    <dbReference type="NCBI Taxonomy" id="752657"/>
    <lineage>
        <taxon>Bacteria</taxon>
        <taxon>Bacillati</taxon>
        <taxon>Bacillota</taxon>
        <taxon>Bacilli</taxon>
        <taxon>Lactobacillales</taxon>
        <taxon>Chungangia</taxon>
    </lineage>
</organism>
<dbReference type="RefSeq" id="WP_378156112.1">
    <property type="nucleotide sequence ID" value="NZ_JBHSEC010000019.1"/>
</dbReference>
<sequence>MSYENKLLQMKSLLKKAPIVKEEKKQLRKKPVKPEYTDRWIRAGLESLENDYGLVFRKKTLYPLDHVHGNIQLNGFHRALDQWHDAGEVHPFHLTDDEEIVFFDTETTGLKGTGTLIFLIGFLRVREEAVELVQYVLADPANEAAFLFETDLWKKPMTLVSYNGKSFDWPQIETRWTLNRNELPKLKEHRHVDLLVGTRRMWKDEMERFKLTKVEEEKLGFHRKGDIPGHLAPVIYMDAVKSGNPELLMKVLKHNEWDILSLLTLFIQSTSLLLSEPENESAVTYTNIGKWYADLKVNSKGKDLFLYVTESFSNDTSYAFYYLGYQLKREKRYKEAAVSFQHSLEGLVGRKKIDAYIELSKIYEHQFKDFLEASRAAESANELAENHYFPRVESREKLLAELNKRLVRLEMKKVFPGEAQCSTGNGENSFQE</sequence>
<reference evidence="3" key="1">
    <citation type="journal article" date="2019" name="Int. J. Syst. Evol. Microbiol.">
        <title>The Global Catalogue of Microorganisms (GCM) 10K type strain sequencing project: providing services to taxonomists for standard genome sequencing and annotation.</title>
        <authorList>
            <consortium name="The Broad Institute Genomics Platform"/>
            <consortium name="The Broad Institute Genome Sequencing Center for Infectious Disease"/>
            <person name="Wu L."/>
            <person name="Ma J."/>
        </authorList>
    </citation>
    <scope>NUCLEOTIDE SEQUENCE [LARGE SCALE GENOMIC DNA]</scope>
    <source>
        <strain evidence="3">CCUG 59778</strain>
    </source>
</reference>
<evidence type="ECO:0000313" key="3">
    <source>
        <dbReference type="Proteomes" id="UP001595817"/>
    </source>
</evidence>
<protein>
    <submittedName>
        <fullName evidence="2">Ribonuclease H-like domain-containing protein</fullName>
    </submittedName>
</protein>
<name>A0ABV8X8H4_9LACT</name>
<gene>
    <name evidence="2" type="ORF">ACFOZY_12920</name>
</gene>